<feature type="compositionally biased region" description="Polar residues" evidence="1">
    <location>
        <begin position="77"/>
        <end position="101"/>
    </location>
</feature>
<proteinExistence type="predicted"/>
<sequence>MTVAILGIDVAKNIFRLHGEDPECTTVLQPRVRRDRLMEDGRWKMEDVAVLPPCVIAIEACTGAFTGSAGLKKSGTRCGSSRPNMSSHSLVARRTTPTKQLPSAGHWGNRA</sequence>
<reference evidence="2 3" key="1">
    <citation type="submission" date="2020-08" db="EMBL/GenBank/DDBJ databases">
        <title>Functional genomics of gut bacteria from endangered species of beetles.</title>
        <authorList>
            <person name="Carlos-Shanley C."/>
        </authorList>
    </citation>
    <scope>NUCLEOTIDE SEQUENCE [LARGE SCALE GENOMIC DNA]</scope>
    <source>
        <strain evidence="2 3">S00245</strain>
    </source>
</reference>
<organism evidence="2 3">
    <name type="scientific">Novosphingobium chloroacetimidivorans</name>
    <dbReference type="NCBI Taxonomy" id="1428314"/>
    <lineage>
        <taxon>Bacteria</taxon>
        <taxon>Pseudomonadati</taxon>
        <taxon>Pseudomonadota</taxon>
        <taxon>Alphaproteobacteria</taxon>
        <taxon>Sphingomonadales</taxon>
        <taxon>Sphingomonadaceae</taxon>
        <taxon>Novosphingobium</taxon>
    </lineage>
</organism>
<protein>
    <recommendedName>
        <fullName evidence="4">Transposase</fullName>
    </recommendedName>
</protein>
<name>A0A7W7KF35_9SPHN</name>
<dbReference type="AlphaFoldDB" id="A0A7W7KF35"/>
<dbReference type="RefSeq" id="WP_184250810.1">
    <property type="nucleotide sequence ID" value="NZ_JACHLR010000054.1"/>
</dbReference>
<feature type="region of interest" description="Disordered" evidence="1">
    <location>
        <begin position="71"/>
        <end position="111"/>
    </location>
</feature>
<gene>
    <name evidence="2" type="ORF">HNO88_004438</name>
</gene>
<evidence type="ECO:0008006" key="4">
    <source>
        <dbReference type="Google" id="ProtNLM"/>
    </source>
</evidence>
<accession>A0A7W7KF35</accession>
<dbReference type="Proteomes" id="UP000555448">
    <property type="component" value="Unassembled WGS sequence"/>
</dbReference>
<keyword evidence="3" id="KW-1185">Reference proteome</keyword>
<evidence type="ECO:0000313" key="2">
    <source>
        <dbReference type="EMBL" id="MBB4861084.1"/>
    </source>
</evidence>
<comment type="caution">
    <text evidence="2">The sequence shown here is derived from an EMBL/GenBank/DDBJ whole genome shotgun (WGS) entry which is preliminary data.</text>
</comment>
<dbReference type="EMBL" id="JACHLR010000054">
    <property type="protein sequence ID" value="MBB4861084.1"/>
    <property type="molecule type" value="Genomic_DNA"/>
</dbReference>
<evidence type="ECO:0000313" key="3">
    <source>
        <dbReference type="Proteomes" id="UP000555448"/>
    </source>
</evidence>
<evidence type="ECO:0000256" key="1">
    <source>
        <dbReference type="SAM" id="MobiDB-lite"/>
    </source>
</evidence>